<dbReference type="GO" id="GO:0010569">
    <property type="term" value="P:regulation of double-strand break repair via homologous recombination"/>
    <property type="evidence" value="ECO:0007669"/>
    <property type="project" value="TreeGrafter"/>
</dbReference>
<dbReference type="Pfam" id="PF23109">
    <property type="entry name" value="ARCH_RTEL1"/>
    <property type="match status" value="1"/>
</dbReference>
<dbReference type="InterPro" id="IPR010614">
    <property type="entry name" value="RAD3-like_helicase_DEAD"/>
</dbReference>
<dbReference type="GO" id="GO:0005634">
    <property type="term" value="C:nucleus"/>
    <property type="evidence" value="ECO:0007669"/>
    <property type="project" value="UniProtKB-SubCell"/>
</dbReference>
<proteinExistence type="predicted"/>
<keyword evidence="13" id="KW-0413">Isomerase</keyword>
<dbReference type="PANTHER" id="PTHR11472">
    <property type="entry name" value="DNA REPAIR DEAD HELICASE RAD3/XP-D SUBFAMILY MEMBER"/>
    <property type="match status" value="1"/>
</dbReference>
<dbReference type="PANTHER" id="PTHR11472:SF34">
    <property type="entry name" value="REGULATOR OF TELOMERE ELONGATION HELICASE 1"/>
    <property type="match status" value="1"/>
</dbReference>
<evidence type="ECO:0000256" key="7">
    <source>
        <dbReference type="ARBA" id="ARBA00022806"/>
    </source>
</evidence>
<dbReference type="SMART" id="SM00491">
    <property type="entry name" value="HELICc2"/>
    <property type="match status" value="1"/>
</dbReference>
<evidence type="ECO:0000256" key="6">
    <source>
        <dbReference type="ARBA" id="ARBA00022801"/>
    </source>
</evidence>
<evidence type="ECO:0000256" key="4">
    <source>
        <dbReference type="ARBA" id="ARBA00022741"/>
    </source>
</evidence>
<dbReference type="Proteomes" id="UP000095284">
    <property type="component" value="Unplaced"/>
</dbReference>
<evidence type="ECO:0000256" key="3">
    <source>
        <dbReference type="ARBA" id="ARBA00022723"/>
    </source>
</evidence>
<dbReference type="GO" id="GO:0016818">
    <property type="term" value="F:hydrolase activity, acting on acid anhydrides, in phosphorus-containing anhydrides"/>
    <property type="evidence" value="ECO:0007669"/>
    <property type="project" value="InterPro"/>
</dbReference>
<dbReference type="GO" id="GO:0051539">
    <property type="term" value="F:4 iron, 4 sulfur cluster binding"/>
    <property type="evidence" value="ECO:0007669"/>
    <property type="project" value="UniProtKB-KW"/>
</dbReference>
<keyword evidence="7" id="KW-0347">Helicase</keyword>
<dbReference type="GO" id="GO:0045910">
    <property type="term" value="P:negative regulation of DNA recombination"/>
    <property type="evidence" value="ECO:0007669"/>
    <property type="project" value="TreeGrafter"/>
</dbReference>
<evidence type="ECO:0000256" key="9">
    <source>
        <dbReference type="ARBA" id="ARBA00023004"/>
    </source>
</evidence>
<name>A0A1I7SW18_BURXY</name>
<dbReference type="GO" id="GO:0070182">
    <property type="term" value="F:DNA polymerase binding"/>
    <property type="evidence" value="ECO:0007669"/>
    <property type="project" value="TreeGrafter"/>
</dbReference>
<evidence type="ECO:0000256" key="14">
    <source>
        <dbReference type="ARBA" id="ARBA00023242"/>
    </source>
</evidence>
<dbReference type="SMART" id="SM00488">
    <property type="entry name" value="DEXDc2"/>
    <property type="match status" value="1"/>
</dbReference>
<dbReference type="Pfam" id="PF13307">
    <property type="entry name" value="Helicase_C_2"/>
    <property type="match status" value="1"/>
</dbReference>
<dbReference type="InterPro" id="IPR057498">
    <property type="entry name" value="Rtel1_ARCH"/>
</dbReference>
<evidence type="ECO:0000256" key="13">
    <source>
        <dbReference type="ARBA" id="ARBA00023235"/>
    </source>
</evidence>
<dbReference type="GO" id="GO:1904430">
    <property type="term" value="P:negative regulation of t-circle formation"/>
    <property type="evidence" value="ECO:0007669"/>
    <property type="project" value="TreeGrafter"/>
</dbReference>
<evidence type="ECO:0000256" key="11">
    <source>
        <dbReference type="ARBA" id="ARBA00023125"/>
    </source>
</evidence>
<evidence type="ECO:0000259" key="15">
    <source>
        <dbReference type="PROSITE" id="PS51193"/>
    </source>
</evidence>
<accession>A0A1I7SW18</accession>
<dbReference type="eggNOG" id="KOG1132">
    <property type="taxonomic scope" value="Eukaryota"/>
</dbReference>
<keyword evidence="14" id="KW-0539">Nucleus</keyword>
<keyword evidence="8" id="KW-0067">ATP-binding</keyword>
<dbReference type="SUPFAM" id="SSF52540">
    <property type="entry name" value="P-loop containing nucleoside triphosphate hydrolases"/>
    <property type="match status" value="1"/>
</dbReference>
<organism evidence="16 17">
    <name type="scientific">Bursaphelenchus xylophilus</name>
    <name type="common">Pinewood nematode worm</name>
    <name type="synonym">Aphelenchoides xylophilus</name>
    <dbReference type="NCBI Taxonomy" id="6326"/>
    <lineage>
        <taxon>Eukaryota</taxon>
        <taxon>Metazoa</taxon>
        <taxon>Ecdysozoa</taxon>
        <taxon>Nematoda</taxon>
        <taxon>Chromadorea</taxon>
        <taxon>Rhabditida</taxon>
        <taxon>Tylenchina</taxon>
        <taxon>Tylenchomorpha</taxon>
        <taxon>Aphelenchoidea</taxon>
        <taxon>Aphelenchoididae</taxon>
        <taxon>Bursaphelenchus</taxon>
    </lineage>
</organism>
<dbReference type="InterPro" id="IPR013020">
    <property type="entry name" value="Rad3/Chl1-like"/>
</dbReference>
<evidence type="ECO:0000256" key="1">
    <source>
        <dbReference type="ARBA" id="ARBA00004123"/>
    </source>
</evidence>
<dbReference type="WBParaSite" id="BXY_1724800.1">
    <property type="protein sequence ID" value="BXY_1724800.1"/>
    <property type="gene ID" value="BXY_1724800"/>
</dbReference>
<dbReference type="GO" id="GO:0090657">
    <property type="term" value="P:telomeric loop disassembly"/>
    <property type="evidence" value="ECO:0007669"/>
    <property type="project" value="TreeGrafter"/>
</dbReference>
<dbReference type="GO" id="GO:0006281">
    <property type="term" value="P:DNA repair"/>
    <property type="evidence" value="ECO:0007669"/>
    <property type="project" value="UniProtKB-KW"/>
</dbReference>
<evidence type="ECO:0000313" key="16">
    <source>
        <dbReference type="Proteomes" id="UP000095284"/>
    </source>
</evidence>
<evidence type="ECO:0000256" key="10">
    <source>
        <dbReference type="ARBA" id="ARBA00023014"/>
    </source>
</evidence>
<dbReference type="FunFam" id="3.40.50.300:FF:001352">
    <property type="entry name" value="DNA repair helicase"/>
    <property type="match status" value="1"/>
</dbReference>
<evidence type="ECO:0000256" key="12">
    <source>
        <dbReference type="ARBA" id="ARBA00023204"/>
    </source>
</evidence>
<dbReference type="InterPro" id="IPR006555">
    <property type="entry name" value="ATP-dep_Helicase_C"/>
</dbReference>
<evidence type="ECO:0000256" key="5">
    <source>
        <dbReference type="ARBA" id="ARBA00022763"/>
    </source>
</evidence>
<dbReference type="InterPro" id="IPR006554">
    <property type="entry name" value="Helicase-like_DEXD_c2"/>
</dbReference>
<keyword evidence="3" id="KW-0479">Metal-binding</keyword>
<dbReference type="Gene3D" id="3.40.50.300">
    <property type="entry name" value="P-loop containing nucleotide triphosphate hydrolases"/>
    <property type="match status" value="2"/>
</dbReference>
<dbReference type="GO" id="GO:0003678">
    <property type="term" value="F:DNA helicase activity"/>
    <property type="evidence" value="ECO:0007669"/>
    <property type="project" value="InterPro"/>
</dbReference>
<dbReference type="AlphaFoldDB" id="A0A1I7SW18"/>
<keyword evidence="5" id="KW-0227">DNA damage</keyword>
<evidence type="ECO:0000313" key="17">
    <source>
        <dbReference type="WBParaSite" id="BXY_1724800.1"/>
    </source>
</evidence>
<keyword evidence="9" id="KW-0408">Iron</keyword>
<keyword evidence="10" id="KW-0411">Iron-sulfur</keyword>
<dbReference type="InterPro" id="IPR045028">
    <property type="entry name" value="DinG/Rad3-like"/>
</dbReference>
<dbReference type="Pfam" id="PF06733">
    <property type="entry name" value="DEAD_2"/>
    <property type="match status" value="1"/>
</dbReference>
<dbReference type="InterPro" id="IPR014013">
    <property type="entry name" value="Helic_SF1/SF2_ATP-bd_DinG/Rad3"/>
</dbReference>
<sequence>METTINALKARQNACLESPTGTGKTLSLLVSTLSYIQSLKNNFKLDNGRMDELLQSGVQFDPRGGLMKTRLFPQVIYASRTHSQLKQVIKELNKTIYKATTSVAILAGRDQFCLNEKVKKQPNSNLKSQVCRQLIHSKKCHYHNQLQNKDPASIMNAYKTEGNGDVMDIEDLLKAGQKHQHCPFFLNRDLQQNADLILLPYNYVLDPKIREIYNINLTGNIIIFDEAHNLGKIAEESVSMTLTSKDVGLCIKETQECLEAVIQEEESTRDAFEKSDLMFHQMEQINRKDEKKEQKKAKKEDIAQFLEFLIQLEDNIDEFGSKEAGKGENVPDLPGKLFSGQEFVNLLYKSGFTPQNAQAIGVLIDRMGTFHIQQNSDSGIGSSEIVRKTDKLSDFSSFLSRVFSIGSESANDEIYDLFQLYFTEPEANCYRLDFWCFSPQIGMKYLQNKRPQSILLASGTLSPINNFIGSMGVSFPFVLENDHAAKSNQILVRSIQKTQKNVDLYGTFQNRGSDSYINGIGDIIVELVESVPQGMLVFFPSYSQMKTFLDKWKKPSNGLQALWERLESNKKLCVEPTNRNDVNLIFREFDLAVRTGNGAVMFAVCRGKMSEGIDFADCHCRAVAVVGIPFPPIRDPRVILKKRFLGLRLSKGKQEMSPEEWYRVEAIRAVNQALGRVIRHKDDFGVVILADARYGTMATNVYPAWIRPAFKAELNAHKMFAEVKRFFSERNLAVKKSMSNTLSGALKRPHLLIEDVSEKKKKNEESMKKIVDMYSSSQPPPTVGSQNEPSSAEPVIIRTDAATNSTFFSHLPGKTLSQNLPKRRIIKLSGSKSTFGSKPL</sequence>
<dbReference type="PROSITE" id="PS51193">
    <property type="entry name" value="HELICASE_ATP_BIND_2"/>
    <property type="match status" value="1"/>
</dbReference>
<comment type="subcellular location">
    <subcellularLocation>
        <location evidence="1">Nucleus</location>
    </subcellularLocation>
</comment>
<feature type="domain" description="Helicase ATP-binding" evidence="15">
    <location>
        <begin position="1"/>
        <end position="299"/>
    </location>
</feature>
<keyword evidence="4" id="KW-0547">Nucleotide-binding</keyword>
<evidence type="ECO:0000256" key="8">
    <source>
        <dbReference type="ARBA" id="ARBA00022840"/>
    </source>
</evidence>
<protein>
    <submittedName>
        <fullName evidence="17">Helicase ATP-binding domain-containing protein</fullName>
    </submittedName>
</protein>
<dbReference type="GO" id="GO:0046872">
    <property type="term" value="F:metal ion binding"/>
    <property type="evidence" value="ECO:0007669"/>
    <property type="project" value="UniProtKB-KW"/>
</dbReference>
<reference evidence="17" key="1">
    <citation type="submission" date="2016-11" db="UniProtKB">
        <authorList>
            <consortium name="WormBaseParasite"/>
        </authorList>
    </citation>
    <scope>IDENTIFICATION</scope>
</reference>
<keyword evidence="11" id="KW-0238">DNA-binding</keyword>
<dbReference type="CDD" id="cd18788">
    <property type="entry name" value="SF2_C_XPD"/>
    <property type="match status" value="1"/>
</dbReference>
<evidence type="ECO:0000256" key="2">
    <source>
        <dbReference type="ARBA" id="ARBA00022485"/>
    </source>
</evidence>
<keyword evidence="2" id="KW-0004">4Fe-4S</keyword>
<dbReference type="GO" id="GO:0003677">
    <property type="term" value="F:DNA binding"/>
    <property type="evidence" value="ECO:0007669"/>
    <property type="project" value="UniProtKB-KW"/>
</dbReference>
<keyword evidence="12" id="KW-0234">DNA repair</keyword>
<dbReference type="GO" id="GO:0005524">
    <property type="term" value="F:ATP binding"/>
    <property type="evidence" value="ECO:0007669"/>
    <property type="project" value="UniProtKB-KW"/>
</dbReference>
<dbReference type="InterPro" id="IPR027417">
    <property type="entry name" value="P-loop_NTPase"/>
</dbReference>
<dbReference type="NCBIfam" id="TIGR00604">
    <property type="entry name" value="rad3"/>
    <property type="match status" value="1"/>
</dbReference>
<keyword evidence="6" id="KW-0378">Hydrolase</keyword>